<dbReference type="AlphaFoldDB" id="S7T9H5"/>
<dbReference type="STRING" id="897.B2D07_14755"/>
<accession>S7T9H5</accession>
<dbReference type="PANTHER" id="PTHR45663:SF11">
    <property type="entry name" value="GEO12009P1"/>
    <property type="match status" value="1"/>
</dbReference>
<dbReference type="RefSeq" id="WP_020878710.1">
    <property type="nucleotide sequence ID" value="NZ_ATHJ01000129.1"/>
</dbReference>
<feature type="signal peptide" evidence="1">
    <location>
        <begin position="1"/>
        <end position="23"/>
    </location>
</feature>
<dbReference type="OrthoDB" id="9790390at2"/>
<evidence type="ECO:0000256" key="1">
    <source>
        <dbReference type="SAM" id="SignalP"/>
    </source>
</evidence>
<dbReference type="Proteomes" id="UP000014977">
    <property type="component" value="Unassembled WGS sequence"/>
</dbReference>
<keyword evidence="4" id="KW-1185">Reference proteome</keyword>
<proteinExistence type="predicted"/>
<dbReference type="PATRIC" id="fig|1121405.3.peg.4154"/>
<evidence type="ECO:0000259" key="2">
    <source>
        <dbReference type="PROSITE" id="PS51352"/>
    </source>
</evidence>
<dbReference type="PANTHER" id="PTHR45663">
    <property type="entry name" value="GEO12009P1"/>
    <property type="match status" value="1"/>
</dbReference>
<comment type="caution">
    <text evidence="3">The sequence shown here is derived from an EMBL/GenBank/DDBJ whole genome shotgun (WGS) entry which is preliminary data.</text>
</comment>
<dbReference type="InterPro" id="IPR013766">
    <property type="entry name" value="Thioredoxin_domain"/>
</dbReference>
<name>S7T9H5_DESML</name>
<sequence length="124" mass="13731">MNQRRKLVLMVFVCIGSVAIAFASPTSPEVPVKGMVTMIDLGASECIPCKLMAPILDKLKKTYDGRAAIVFIDVWEDQSQAKKYGLRAIPTQIFFDESGKEVFRNIGFMSEEAIVAQLKKMGVN</sequence>
<evidence type="ECO:0000313" key="4">
    <source>
        <dbReference type="Proteomes" id="UP000014977"/>
    </source>
</evidence>
<dbReference type="GO" id="GO:0045454">
    <property type="term" value="P:cell redox homeostasis"/>
    <property type="evidence" value="ECO:0007669"/>
    <property type="project" value="TreeGrafter"/>
</dbReference>
<dbReference type="EMBL" id="ATHJ01000129">
    <property type="protein sequence ID" value="EPR33205.1"/>
    <property type="molecule type" value="Genomic_DNA"/>
</dbReference>
<organism evidence="3 4">
    <name type="scientific">Desulfococcus multivorans DSM 2059</name>
    <dbReference type="NCBI Taxonomy" id="1121405"/>
    <lineage>
        <taxon>Bacteria</taxon>
        <taxon>Pseudomonadati</taxon>
        <taxon>Thermodesulfobacteriota</taxon>
        <taxon>Desulfobacteria</taxon>
        <taxon>Desulfobacterales</taxon>
        <taxon>Desulfococcaceae</taxon>
        <taxon>Desulfococcus</taxon>
    </lineage>
</organism>
<evidence type="ECO:0000313" key="3">
    <source>
        <dbReference type="EMBL" id="EPR33205.1"/>
    </source>
</evidence>
<dbReference type="Pfam" id="PF00085">
    <property type="entry name" value="Thioredoxin"/>
    <property type="match status" value="1"/>
</dbReference>
<dbReference type="PROSITE" id="PS51352">
    <property type="entry name" value="THIOREDOXIN_2"/>
    <property type="match status" value="1"/>
</dbReference>
<dbReference type="GO" id="GO:0015035">
    <property type="term" value="F:protein-disulfide reductase activity"/>
    <property type="evidence" value="ECO:0007669"/>
    <property type="project" value="TreeGrafter"/>
</dbReference>
<dbReference type="CDD" id="cd02947">
    <property type="entry name" value="TRX_family"/>
    <property type="match status" value="1"/>
</dbReference>
<dbReference type="SUPFAM" id="SSF52833">
    <property type="entry name" value="Thioredoxin-like"/>
    <property type="match status" value="1"/>
</dbReference>
<dbReference type="Gene3D" id="3.40.30.10">
    <property type="entry name" value="Glutaredoxin"/>
    <property type="match status" value="1"/>
</dbReference>
<feature type="chain" id="PRO_5030177177" evidence="1">
    <location>
        <begin position="24"/>
        <end position="124"/>
    </location>
</feature>
<dbReference type="InterPro" id="IPR036249">
    <property type="entry name" value="Thioredoxin-like_sf"/>
</dbReference>
<reference evidence="3 4" key="1">
    <citation type="journal article" date="2013" name="Genome Announc.">
        <title>Draft genome sequences for three mercury-methylating, sulfate-reducing bacteria.</title>
        <authorList>
            <person name="Brown S.D."/>
            <person name="Hurt R.A.Jr."/>
            <person name="Gilmour C.C."/>
            <person name="Elias D.A."/>
        </authorList>
    </citation>
    <scope>NUCLEOTIDE SEQUENCE [LARGE SCALE GENOMIC DNA]</scope>
    <source>
        <strain evidence="3 4">DSM 2059</strain>
    </source>
</reference>
<dbReference type="eggNOG" id="COG0526">
    <property type="taxonomic scope" value="Bacteria"/>
</dbReference>
<feature type="domain" description="Thioredoxin" evidence="2">
    <location>
        <begin position="13"/>
        <end position="123"/>
    </location>
</feature>
<protein>
    <submittedName>
        <fullName evidence="3">Thioredoxin domain-containing protein</fullName>
    </submittedName>
</protein>
<gene>
    <name evidence="3" type="ORF">dsmv_3554</name>
</gene>
<keyword evidence="1" id="KW-0732">Signal</keyword>
<dbReference type="GO" id="GO:0005829">
    <property type="term" value="C:cytosol"/>
    <property type="evidence" value="ECO:0007669"/>
    <property type="project" value="TreeGrafter"/>
</dbReference>